<evidence type="ECO:0000259" key="1">
    <source>
        <dbReference type="PROSITE" id="PS50106"/>
    </source>
</evidence>
<evidence type="ECO:0000313" key="2">
    <source>
        <dbReference type="EMBL" id="KAF0700447.1"/>
    </source>
</evidence>
<dbReference type="AlphaFoldDB" id="A0A485KM70"/>
<evidence type="ECO:0000313" key="4">
    <source>
        <dbReference type="Proteomes" id="UP000332933"/>
    </source>
</evidence>
<reference evidence="3 4" key="1">
    <citation type="submission" date="2019-03" db="EMBL/GenBank/DDBJ databases">
        <authorList>
            <person name="Gaulin E."/>
            <person name="Dumas B."/>
        </authorList>
    </citation>
    <scope>NUCLEOTIDE SEQUENCE [LARGE SCALE GENOMIC DNA]</scope>
    <source>
        <strain evidence="3">CBS 568.67</strain>
    </source>
</reference>
<keyword evidence="4" id="KW-1185">Reference proteome</keyword>
<protein>
    <submittedName>
        <fullName evidence="3">Aste57867_9031 protein</fullName>
    </submittedName>
</protein>
<evidence type="ECO:0000313" key="3">
    <source>
        <dbReference type="EMBL" id="VFT85915.1"/>
    </source>
</evidence>
<accession>A0A485KM70</accession>
<organism evidence="3 4">
    <name type="scientific">Aphanomyces stellatus</name>
    <dbReference type="NCBI Taxonomy" id="120398"/>
    <lineage>
        <taxon>Eukaryota</taxon>
        <taxon>Sar</taxon>
        <taxon>Stramenopiles</taxon>
        <taxon>Oomycota</taxon>
        <taxon>Saprolegniomycetes</taxon>
        <taxon>Saprolegniales</taxon>
        <taxon>Verrucalvaceae</taxon>
        <taxon>Aphanomyces</taxon>
    </lineage>
</organism>
<dbReference type="Pfam" id="PF17820">
    <property type="entry name" value="PDZ_6"/>
    <property type="match status" value="1"/>
</dbReference>
<dbReference type="Gene3D" id="2.30.42.10">
    <property type="match status" value="1"/>
</dbReference>
<dbReference type="CDD" id="cd00136">
    <property type="entry name" value="PDZ_canonical"/>
    <property type="match status" value="1"/>
</dbReference>
<dbReference type="EMBL" id="VJMH01005123">
    <property type="protein sequence ID" value="KAF0700447.1"/>
    <property type="molecule type" value="Genomic_DNA"/>
</dbReference>
<gene>
    <name evidence="3" type="primary">Aste57867_9031</name>
    <name evidence="2" type="ORF">As57867_008995</name>
    <name evidence="3" type="ORF">ASTE57867_9031</name>
</gene>
<dbReference type="OrthoDB" id="2157866at2759"/>
<dbReference type="InterPro" id="IPR041489">
    <property type="entry name" value="PDZ_6"/>
</dbReference>
<dbReference type="SUPFAM" id="SSF50156">
    <property type="entry name" value="PDZ domain-like"/>
    <property type="match status" value="1"/>
</dbReference>
<sequence>MGQKWSKQRDDYYLGNGGSPYALNNITGILSHDRRTDVVLADGGSGGDGPETQTVVIGSRGGLPLLDVKGKKKNKQPDLFKRLGLVVRTHGSRLTKSAHVVVTDMLRVVDGAKIVPRNKTWGADARNWQGVKGPAEASGAIRVGDSIYSINGARVTNKSRSQVVKLLGEHGNRPIVLTFRHGDTMPTVPWEMETCVDPPDGEYIEPENEWGFLTPMKIGSVSI</sequence>
<proteinExistence type="predicted"/>
<dbReference type="PROSITE" id="PS50106">
    <property type="entry name" value="PDZ"/>
    <property type="match status" value="1"/>
</dbReference>
<dbReference type="SMART" id="SM00228">
    <property type="entry name" value="PDZ"/>
    <property type="match status" value="1"/>
</dbReference>
<feature type="domain" description="PDZ" evidence="1">
    <location>
        <begin position="133"/>
        <end position="182"/>
    </location>
</feature>
<dbReference type="EMBL" id="CAADRA010005144">
    <property type="protein sequence ID" value="VFT85915.1"/>
    <property type="molecule type" value="Genomic_DNA"/>
</dbReference>
<dbReference type="InterPro" id="IPR036034">
    <property type="entry name" value="PDZ_sf"/>
</dbReference>
<reference evidence="2" key="2">
    <citation type="submission" date="2019-06" db="EMBL/GenBank/DDBJ databases">
        <title>Genomics analysis of Aphanomyces spp. identifies a new class of oomycete effector associated with host adaptation.</title>
        <authorList>
            <person name="Gaulin E."/>
        </authorList>
    </citation>
    <scope>NUCLEOTIDE SEQUENCE</scope>
    <source>
        <strain evidence="2">CBS 578.67</strain>
    </source>
</reference>
<name>A0A485KM70_9STRA</name>
<dbReference type="InterPro" id="IPR001478">
    <property type="entry name" value="PDZ"/>
</dbReference>
<dbReference type="Proteomes" id="UP000332933">
    <property type="component" value="Unassembled WGS sequence"/>
</dbReference>